<dbReference type="Gene3D" id="2.180.10.10">
    <property type="entry name" value="RHS repeat-associated core"/>
    <property type="match status" value="1"/>
</dbReference>
<reference evidence="1 2" key="1">
    <citation type="submission" date="2019-06" db="EMBL/GenBank/DDBJ databases">
        <title>Flavobacterium sp. MaA-Y11 from geoumgang.</title>
        <authorList>
            <person name="Jeong S."/>
        </authorList>
    </citation>
    <scope>NUCLEOTIDE SEQUENCE [LARGE SCALE GENOMIC DNA]</scope>
    <source>
        <strain evidence="1 2">MaA-Y11</strain>
    </source>
</reference>
<keyword evidence="2" id="KW-1185">Reference proteome</keyword>
<dbReference type="OrthoDB" id="878730at2"/>
<name>A0A501QLZ7_9FLAO</name>
<dbReference type="PANTHER" id="PTHR32305">
    <property type="match status" value="1"/>
</dbReference>
<evidence type="ECO:0000313" key="2">
    <source>
        <dbReference type="Proteomes" id="UP000319175"/>
    </source>
</evidence>
<accession>A0A501QLZ7</accession>
<organism evidence="1 2">
    <name type="scientific">Flavobacterium microcysteis</name>
    <dbReference type="NCBI Taxonomy" id="2596891"/>
    <lineage>
        <taxon>Bacteria</taxon>
        <taxon>Pseudomonadati</taxon>
        <taxon>Bacteroidota</taxon>
        <taxon>Flavobacteriia</taxon>
        <taxon>Flavobacteriales</taxon>
        <taxon>Flavobacteriaceae</taxon>
        <taxon>Flavobacterium</taxon>
    </lineage>
</organism>
<evidence type="ECO:0000313" key="1">
    <source>
        <dbReference type="EMBL" id="TPD73749.1"/>
    </source>
</evidence>
<dbReference type="NCBIfam" id="TIGR03696">
    <property type="entry name" value="Rhs_assc_core"/>
    <property type="match status" value="1"/>
</dbReference>
<gene>
    <name evidence="1" type="ORF">FJA49_00195</name>
</gene>
<dbReference type="AlphaFoldDB" id="A0A501QLZ7"/>
<comment type="caution">
    <text evidence="1">The sequence shown here is derived from an EMBL/GenBank/DDBJ whole genome shotgun (WGS) entry which is preliminary data.</text>
</comment>
<proteinExistence type="predicted"/>
<protein>
    <recommendedName>
        <fullName evidence="3">RHS repeat-associated core domain-containing protein</fullName>
    </recommendedName>
</protein>
<dbReference type="Proteomes" id="UP000319175">
    <property type="component" value="Unassembled WGS sequence"/>
</dbReference>
<dbReference type="InterPro" id="IPR022385">
    <property type="entry name" value="Rhs_assc_core"/>
</dbReference>
<dbReference type="InterPro" id="IPR050708">
    <property type="entry name" value="T6SS_VgrG/RHS"/>
</dbReference>
<evidence type="ECO:0008006" key="3">
    <source>
        <dbReference type="Google" id="ProtNLM"/>
    </source>
</evidence>
<dbReference type="EMBL" id="VFJE01000044">
    <property type="protein sequence ID" value="TPD73749.1"/>
    <property type="molecule type" value="Genomic_DNA"/>
</dbReference>
<dbReference type="PANTHER" id="PTHR32305:SF15">
    <property type="entry name" value="PROTEIN RHSA-RELATED"/>
    <property type="match status" value="1"/>
</dbReference>
<sequence length="78" mass="9220">MGLNFYDYGARNYDPAIGRWMNIDPLSETSRRFSPYTYVLNNPIYFIDPDGMEAKYNWEEHDKGNKGIYIDNGKQVSW</sequence>